<reference evidence="1" key="1">
    <citation type="submission" date="2022-09" db="EMBL/GenBank/DDBJ databases">
        <title>Intensive care unit water sources are persistently colonized with multi-drug resistant bacteria and are the site of extensive horizontal gene transfer of antibiotic resistance genes.</title>
        <authorList>
            <person name="Diorio-Toth L."/>
        </authorList>
    </citation>
    <scope>NUCLEOTIDE SEQUENCE</scope>
    <source>
        <strain evidence="1">GD03864</strain>
    </source>
</reference>
<evidence type="ECO:0000313" key="1">
    <source>
        <dbReference type="EMBL" id="MDH0686935.1"/>
    </source>
</evidence>
<sequence>MAKKTKLFWLLPVFQNQEMLLTFGLVLNETEHNEFMERPSWGRWKELLQRDLAAQLERALSQGLMRPSDLEEFAAQSLGRSSLAFMPGSQMTPAMLAELLLARDLSPESPAALIESWLYAAMNGDSAQMAQIVEAALERYPQDEMDIEKLTSLSPVERLQRLEAAMS</sequence>
<gene>
    <name evidence="1" type="ORF">N5D09_02400</name>
</gene>
<organism evidence="1 2">
    <name type="scientific">Stutzerimonas stutzeri</name>
    <name type="common">Pseudomonas stutzeri</name>
    <dbReference type="NCBI Taxonomy" id="316"/>
    <lineage>
        <taxon>Bacteria</taxon>
        <taxon>Pseudomonadati</taxon>
        <taxon>Pseudomonadota</taxon>
        <taxon>Gammaproteobacteria</taxon>
        <taxon>Pseudomonadales</taxon>
        <taxon>Pseudomonadaceae</taxon>
        <taxon>Stutzerimonas</taxon>
    </lineage>
</organism>
<dbReference type="RefSeq" id="WP_052161958.1">
    <property type="nucleotide sequence ID" value="NZ_JAOCDG010000003.1"/>
</dbReference>
<dbReference type="Proteomes" id="UP001161139">
    <property type="component" value="Unassembled WGS sequence"/>
</dbReference>
<evidence type="ECO:0000313" key="2">
    <source>
        <dbReference type="Proteomes" id="UP001161139"/>
    </source>
</evidence>
<dbReference type="AlphaFoldDB" id="A0ABD4XVR2"/>
<protein>
    <submittedName>
        <fullName evidence="1">Uncharacterized protein</fullName>
    </submittedName>
</protein>
<dbReference type="EMBL" id="JAOCDG010000003">
    <property type="protein sequence ID" value="MDH0686935.1"/>
    <property type="molecule type" value="Genomic_DNA"/>
</dbReference>
<name>A0ABD4XVR2_STUST</name>
<proteinExistence type="predicted"/>
<accession>A0ABD4XVR2</accession>
<comment type="caution">
    <text evidence="1">The sequence shown here is derived from an EMBL/GenBank/DDBJ whole genome shotgun (WGS) entry which is preliminary data.</text>
</comment>